<dbReference type="GO" id="GO:0015280">
    <property type="term" value="F:ligand-gated sodium channel activity"/>
    <property type="evidence" value="ECO:0007669"/>
    <property type="project" value="TreeGrafter"/>
</dbReference>
<keyword evidence="9 14" id="KW-0472">Membrane</keyword>
<evidence type="ECO:0000256" key="3">
    <source>
        <dbReference type="ARBA" id="ARBA00022448"/>
    </source>
</evidence>
<dbReference type="InterPro" id="IPR001873">
    <property type="entry name" value="ENaC"/>
</dbReference>
<keyword evidence="3 12" id="KW-0813">Transport</keyword>
<proteinExistence type="inferred from homology"/>
<organism evidence="15 16">
    <name type="scientific">Varroa destructor</name>
    <name type="common">Honeybee mite</name>
    <dbReference type="NCBI Taxonomy" id="109461"/>
    <lineage>
        <taxon>Eukaryota</taxon>
        <taxon>Metazoa</taxon>
        <taxon>Ecdysozoa</taxon>
        <taxon>Arthropoda</taxon>
        <taxon>Chelicerata</taxon>
        <taxon>Arachnida</taxon>
        <taxon>Acari</taxon>
        <taxon>Parasitiformes</taxon>
        <taxon>Mesostigmata</taxon>
        <taxon>Gamasina</taxon>
        <taxon>Dermanyssoidea</taxon>
        <taxon>Varroidae</taxon>
        <taxon>Varroa</taxon>
    </lineage>
</organism>
<evidence type="ECO:0000256" key="8">
    <source>
        <dbReference type="ARBA" id="ARBA00023065"/>
    </source>
</evidence>
<evidence type="ECO:0000313" key="16">
    <source>
        <dbReference type="Proteomes" id="UP000594260"/>
    </source>
</evidence>
<feature type="transmembrane region" description="Helical" evidence="14">
    <location>
        <begin position="485"/>
        <end position="512"/>
    </location>
</feature>
<keyword evidence="7" id="KW-0915">Sodium</keyword>
<accession>A0A7M7MB79</accession>
<keyword evidence="16" id="KW-1185">Reference proteome</keyword>
<name>A0A7M7MB79_VARDE</name>
<feature type="transmembrane region" description="Helical" evidence="14">
    <location>
        <begin position="94"/>
        <end position="115"/>
    </location>
</feature>
<dbReference type="InParanoid" id="A0A7M7MB79"/>
<dbReference type="PANTHER" id="PTHR11690">
    <property type="entry name" value="AMILORIDE-SENSITIVE SODIUM CHANNEL-RELATED"/>
    <property type="match status" value="1"/>
</dbReference>
<dbReference type="GeneID" id="111251329"/>
<keyword evidence="11 12" id="KW-0407">Ion channel</keyword>
<dbReference type="Pfam" id="PF00858">
    <property type="entry name" value="ASC"/>
    <property type="match status" value="1"/>
</dbReference>
<evidence type="ECO:0000256" key="14">
    <source>
        <dbReference type="SAM" id="Phobius"/>
    </source>
</evidence>
<dbReference type="Proteomes" id="UP000594260">
    <property type="component" value="Unplaced"/>
</dbReference>
<dbReference type="Gene3D" id="1.10.287.770">
    <property type="entry name" value="YojJ-like"/>
    <property type="match status" value="1"/>
</dbReference>
<evidence type="ECO:0000313" key="15">
    <source>
        <dbReference type="EnsemblMetazoa" id="XP_022663539"/>
    </source>
</evidence>
<dbReference type="PRINTS" id="PR01078">
    <property type="entry name" value="AMINACHANNEL"/>
</dbReference>
<comment type="subcellular location">
    <subcellularLocation>
        <location evidence="1">Membrane</location>
        <topology evidence="1">Multi-pass membrane protein</topology>
    </subcellularLocation>
</comment>
<dbReference type="RefSeq" id="XP_022663539.1">
    <property type="nucleotide sequence ID" value="XM_022807804.1"/>
</dbReference>
<sequence>MYNLRHTSDIVPQKGTTGASTVRSRRRYNFGSEPDHSYPSDKYSQKLPGNLERKLETPPQDSTGRFLSARRRAKVTSFTTGSSKQKPFRKLRHLLQPAFLLRSFITILCVAGFVYQSADFFFGFFRFPTTTNIRVESMKDLIFPSLTICMANWVSREKVCKLKDLQLELCGEGSPTFQALINALWNQTPISDFAFRTEEAITHCHMKPTSGCEPFDCSQNWKFAYSRFPDAVCYSLDMHAIEDPNHPLNKCKYPWDYELNVVMGWDEQNTLQISDMFKADAVLHEAETNSAGQLHPLFFEPGARYIILVEQLTTLALPPPYQTQCIDYDAMPRSEMFYGKITQNLCYEMCKALNWDLYCRCISPRYAYRDLYSRVCTQEETRKCAKIDIDHHFTDQCIRQCRQPCKEVTYEVQVTAQGQKEGEAAAYTEDKAVEYYYDDNGLPTDSMNGTEPIELTRREFSLTVMFASEKHTILQHMRKFTFIEVFGYLGGYVGVWLGMSFFSVLDYFVIYLRRQCRQRKYNHKEEAAKIEQDLLTDRQSLKRNTNRVVPDERF</sequence>
<protein>
    <submittedName>
        <fullName evidence="15">Uncharacterized protein</fullName>
    </submittedName>
</protein>
<evidence type="ECO:0000256" key="5">
    <source>
        <dbReference type="ARBA" id="ARBA00022692"/>
    </source>
</evidence>
<dbReference type="OrthoDB" id="6433504at2759"/>
<evidence type="ECO:0000256" key="2">
    <source>
        <dbReference type="ARBA" id="ARBA00007193"/>
    </source>
</evidence>
<feature type="region of interest" description="Disordered" evidence="13">
    <location>
        <begin position="1"/>
        <end position="45"/>
    </location>
</feature>
<dbReference type="GO" id="GO:0005886">
    <property type="term" value="C:plasma membrane"/>
    <property type="evidence" value="ECO:0007669"/>
    <property type="project" value="TreeGrafter"/>
</dbReference>
<evidence type="ECO:0000256" key="11">
    <source>
        <dbReference type="ARBA" id="ARBA00023303"/>
    </source>
</evidence>
<keyword evidence="4 12" id="KW-0894">Sodium channel</keyword>
<dbReference type="OMA" id="MYFKFPT"/>
<dbReference type="PANTHER" id="PTHR11690:SF248">
    <property type="entry name" value="PICKPOCKET 17, ISOFORM A"/>
    <property type="match status" value="1"/>
</dbReference>
<dbReference type="FunCoup" id="A0A7M7MB79">
    <property type="interactions" value="52"/>
</dbReference>
<keyword evidence="8 12" id="KW-0406">Ion transport</keyword>
<dbReference type="EnsemblMetazoa" id="XM_022807804">
    <property type="protein sequence ID" value="XP_022663539"/>
    <property type="gene ID" value="LOC111251329"/>
</dbReference>
<keyword evidence="6 14" id="KW-1133">Transmembrane helix</keyword>
<evidence type="ECO:0000256" key="7">
    <source>
        <dbReference type="ARBA" id="ARBA00023053"/>
    </source>
</evidence>
<keyword evidence="5 12" id="KW-0812">Transmembrane</keyword>
<dbReference type="AlphaFoldDB" id="A0A7M7MB79"/>
<evidence type="ECO:0000256" key="9">
    <source>
        <dbReference type="ARBA" id="ARBA00023136"/>
    </source>
</evidence>
<reference evidence="15" key="1">
    <citation type="submission" date="2021-01" db="UniProtKB">
        <authorList>
            <consortium name="EnsemblMetazoa"/>
        </authorList>
    </citation>
    <scope>IDENTIFICATION</scope>
</reference>
<dbReference type="KEGG" id="vde:111251329"/>
<keyword evidence="10 12" id="KW-0739">Sodium transport</keyword>
<comment type="similarity">
    <text evidence="2 12">Belongs to the amiloride-sensitive sodium channel (TC 1.A.6) family.</text>
</comment>
<evidence type="ECO:0000256" key="1">
    <source>
        <dbReference type="ARBA" id="ARBA00004141"/>
    </source>
</evidence>
<evidence type="ECO:0000256" key="10">
    <source>
        <dbReference type="ARBA" id="ARBA00023201"/>
    </source>
</evidence>
<evidence type="ECO:0000256" key="12">
    <source>
        <dbReference type="RuleBase" id="RU000679"/>
    </source>
</evidence>
<evidence type="ECO:0000256" key="6">
    <source>
        <dbReference type="ARBA" id="ARBA00022989"/>
    </source>
</evidence>
<evidence type="ECO:0000256" key="4">
    <source>
        <dbReference type="ARBA" id="ARBA00022461"/>
    </source>
</evidence>
<evidence type="ECO:0000256" key="13">
    <source>
        <dbReference type="SAM" id="MobiDB-lite"/>
    </source>
</evidence>